<dbReference type="EMBL" id="MU004193">
    <property type="protein sequence ID" value="KAF2493086.1"/>
    <property type="molecule type" value="Genomic_DNA"/>
</dbReference>
<dbReference type="AlphaFoldDB" id="A0A6A6QLY4"/>
<dbReference type="OrthoDB" id="5346581at2759"/>
<dbReference type="Proteomes" id="UP000799750">
    <property type="component" value="Unassembled WGS sequence"/>
</dbReference>
<protein>
    <submittedName>
        <fullName evidence="1">Uncharacterized protein</fullName>
    </submittedName>
</protein>
<gene>
    <name evidence="1" type="ORF">BU16DRAFT_584102</name>
</gene>
<keyword evidence="2" id="KW-1185">Reference proteome</keyword>
<accession>A0A6A6QLY4</accession>
<evidence type="ECO:0000313" key="1">
    <source>
        <dbReference type="EMBL" id="KAF2493086.1"/>
    </source>
</evidence>
<evidence type="ECO:0000313" key="2">
    <source>
        <dbReference type="Proteomes" id="UP000799750"/>
    </source>
</evidence>
<organism evidence="1 2">
    <name type="scientific">Lophium mytilinum</name>
    <dbReference type="NCBI Taxonomy" id="390894"/>
    <lineage>
        <taxon>Eukaryota</taxon>
        <taxon>Fungi</taxon>
        <taxon>Dikarya</taxon>
        <taxon>Ascomycota</taxon>
        <taxon>Pezizomycotina</taxon>
        <taxon>Dothideomycetes</taxon>
        <taxon>Pleosporomycetidae</taxon>
        <taxon>Mytilinidiales</taxon>
        <taxon>Mytilinidiaceae</taxon>
        <taxon>Lophium</taxon>
    </lineage>
</organism>
<reference evidence="1" key="1">
    <citation type="journal article" date="2020" name="Stud. Mycol.">
        <title>101 Dothideomycetes genomes: a test case for predicting lifestyles and emergence of pathogens.</title>
        <authorList>
            <person name="Haridas S."/>
            <person name="Albert R."/>
            <person name="Binder M."/>
            <person name="Bloem J."/>
            <person name="Labutti K."/>
            <person name="Salamov A."/>
            <person name="Andreopoulos B."/>
            <person name="Baker S."/>
            <person name="Barry K."/>
            <person name="Bills G."/>
            <person name="Bluhm B."/>
            <person name="Cannon C."/>
            <person name="Castanera R."/>
            <person name="Culley D."/>
            <person name="Daum C."/>
            <person name="Ezra D."/>
            <person name="Gonzalez J."/>
            <person name="Henrissat B."/>
            <person name="Kuo A."/>
            <person name="Liang C."/>
            <person name="Lipzen A."/>
            <person name="Lutzoni F."/>
            <person name="Magnuson J."/>
            <person name="Mondo S."/>
            <person name="Nolan M."/>
            <person name="Ohm R."/>
            <person name="Pangilinan J."/>
            <person name="Park H.-J."/>
            <person name="Ramirez L."/>
            <person name="Alfaro M."/>
            <person name="Sun H."/>
            <person name="Tritt A."/>
            <person name="Yoshinaga Y."/>
            <person name="Zwiers L.-H."/>
            <person name="Turgeon B."/>
            <person name="Goodwin S."/>
            <person name="Spatafora J."/>
            <person name="Crous P."/>
            <person name="Grigoriev I."/>
        </authorList>
    </citation>
    <scope>NUCLEOTIDE SEQUENCE</scope>
    <source>
        <strain evidence="1">CBS 269.34</strain>
    </source>
</reference>
<name>A0A6A6QLY4_9PEZI</name>
<sequence>MKLSQSAYRDNPYTISLPEPPDVKVSVANLDLEHLGAFKTILSKVLSTNVAKETYAQIIEGLPTRRVFYEYSNIRDRADINAHEHLSPKSSATLTAFGERFNFDILRFDAKTTQAYQNTIVGSKDFRLHLLEMIAVACHNIAVLIYKQIKGNEIPTERIWYHPAPIISSLPPRPDGRPDEPITFPPRLVLPTDFYHQFYQEMEQYPEGMADVVGYWAELRIFGGVVVFDRGESGDECNEAFIHPGKRRMIYQLHDHQIDQFVNFETAKGDEESDHVVSFNSVGTDEAARDEKTLGSPLPFRNERYHRRVDEWDALNQHIFRNRYERKWATRAPLAYRRMGGDEPEIEDMMVRHQTTGKFE</sequence>
<proteinExistence type="predicted"/>